<dbReference type="InterPro" id="IPR050317">
    <property type="entry name" value="Plant_Fungal_Acyltransferase"/>
</dbReference>
<dbReference type="EMBL" id="JBJUIK010000004">
    <property type="protein sequence ID" value="KAL3530463.1"/>
    <property type="molecule type" value="Genomic_DNA"/>
</dbReference>
<comment type="caution">
    <text evidence="4">The sequence shown here is derived from an EMBL/GenBank/DDBJ whole genome shotgun (WGS) entry which is preliminary data.</text>
</comment>
<protein>
    <recommendedName>
        <fullName evidence="6">Agmatine coumaroyltransferase-2-like</fullName>
    </recommendedName>
</protein>
<evidence type="ECO:0000256" key="3">
    <source>
        <dbReference type="ARBA" id="ARBA00023315"/>
    </source>
</evidence>
<keyword evidence="5" id="KW-1185">Reference proteome</keyword>
<sequence length="438" mass="49636">MKVRKESSRVIKPLYEGNLPPSATNYIPLSVFDKVTYDAHIAIIYAYRPPNPPNLTLETGLRKALSVYREWAGRLSKDDDGEPIILLNDAGVKFVEAYVDVKLDQVMPMKPSAFCLSLHPSLQGVDELVQVQITRFNCGSMVVGFTAHHLVADGHATSNFLVAWGQACRGFEIHPLPLHDRAIFKPRNPPCFEFEHRGVEFKSQKLEKFPPLQDHDNVRGIEVDRVHFSLGFLAKLKSKASSMNYNKKPYSTFESLVAHLWKQVTKARGLSAYQKTKLKISVNGRMRMSPRIPNEYFGNLVLWAFPASKVKDLLREPLPYGAKLIHETVEKVNDDYFTSFIDFASNQQVIKEENLVPTADMNQAVECPNLEVSSWLRFPFYDLDFGGGSPYVFMPSYYPTEGTILLLPSFIGDGSIDAFISLFEDHLAIFKQICYELD</sequence>
<proteinExistence type="inferred from homology"/>
<accession>A0ABD3AIH9</accession>
<dbReference type="FunFam" id="3.30.559.10:FF:000008">
    <property type="entry name" value="Tryptamine hydroxycinnamoyl transferase"/>
    <property type="match status" value="1"/>
</dbReference>
<evidence type="ECO:0000256" key="1">
    <source>
        <dbReference type="ARBA" id="ARBA00009861"/>
    </source>
</evidence>
<dbReference type="InterPro" id="IPR023213">
    <property type="entry name" value="CAT-like_dom_sf"/>
</dbReference>
<dbReference type="Gene3D" id="3.30.559.10">
    <property type="entry name" value="Chloramphenicol acetyltransferase-like domain"/>
    <property type="match status" value="2"/>
</dbReference>
<comment type="similarity">
    <text evidence="1">Belongs to the plant acyltransferase family.</text>
</comment>
<dbReference type="PANTHER" id="PTHR31642:SF13">
    <property type="entry name" value="AGMATINE HYDROXYCINNAMOYLTRANSFERASE 1"/>
    <property type="match status" value="1"/>
</dbReference>
<evidence type="ECO:0008006" key="6">
    <source>
        <dbReference type="Google" id="ProtNLM"/>
    </source>
</evidence>
<gene>
    <name evidence="4" type="ORF">ACH5RR_009785</name>
</gene>
<dbReference type="Pfam" id="PF02458">
    <property type="entry name" value="Transferase"/>
    <property type="match status" value="1"/>
</dbReference>
<evidence type="ECO:0000313" key="5">
    <source>
        <dbReference type="Proteomes" id="UP001630127"/>
    </source>
</evidence>
<organism evidence="4 5">
    <name type="scientific">Cinchona calisaya</name>
    <dbReference type="NCBI Taxonomy" id="153742"/>
    <lineage>
        <taxon>Eukaryota</taxon>
        <taxon>Viridiplantae</taxon>
        <taxon>Streptophyta</taxon>
        <taxon>Embryophyta</taxon>
        <taxon>Tracheophyta</taxon>
        <taxon>Spermatophyta</taxon>
        <taxon>Magnoliopsida</taxon>
        <taxon>eudicotyledons</taxon>
        <taxon>Gunneridae</taxon>
        <taxon>Pentapetalae</taxon>
        <taxon>asterids</taxon>
        <taxon>lamiids</taxon>
        <taxon>Gentianales</taxon>
        <taxon>Rubiaceae</taxon>
        <taxon>Cinchonoideae</taxon>
        <taxon>Cinchoneae</taxon>
        <taxon>Cinchona</taxon>
    </lineage>
</organism>
<keyword evidence="3" id="KW-0012">Acyltransferase</keyword>
<evidence type="ECO:0000313" key="4">
    <source>
        <dbReference type="EMBL" id="KAL3530463.1"/>
    </source>
</evidence>
<evidence type="ECO:0000256" key="2">
    <source>
        <dbReference type="ARBA" id="ARBA00022679"/>
    </source>
</evidence>
<keyword evidence="2" id="KW-0808">Transferase</keyword>
<dbReference type="PANTHER" id="PTHR31642">
    <property type="entry name" value="TRICHOTHECENE 3-O-ACETYLTRANSFERASE"/>
    <property type="match status" value="1"/>
</dbReference>
<name>A0ABD3AIH9_9GENT</name>
<dbReference type="Proteomes" id="UP001630127">
    <property type="component" value="Unassembled WGS sequence"/>
</dbReference>
<dbReference type="GO" id="GO:0016746">
    <property type="term" value="F:acyltransferase activity"/>
    <property type="evidence" value="ECO:0007669"/>
    <property type="project" value="UniProtKB-KW"/>
</dbReference>
<reference evidence="4 5" key="1">
    <citation type="submission" date="2024-11" db="EMBL/GenBank/DDBJ databases">
        <title>A near-complete genome assembly of Cinchona calisaya.</title>
        <authorList>
            <person name="Lian D.C."/>
            <person name="Zhao X.W."/>
            <person name="Wei L."/>
        </authorList>
    </citation>
    <scope>NUCLEOTIDE SEQUENCE [LARGE SCALE GENOMIC DNA]</scope>
    <source>
        <tissue evidence="4">Nenye</tissue>
    </source>
</reference>
<dbReference type="AlphaFoldDB" id="A0ABD3AIH9"/>